<name>A0A6J7IZS0_9ZZZZ</name>
<reference evidence="1" key="1">
    <citation type="submission" date="2020-05" db="EMBL/GenBank/DDBJ databases">
        <authorList>
            <person name="Chiriac C."/>
            <person name="Salcher M."/>
            <person name="Ghai R."/>
            <person name="Kavagutti S V."/>
        </authorList>
    </citation>
    <scope>NUCLEOTIDE SEQUENCE</scope>
</reference>
<proteinExistence type="predicted"/>
<protein>
    <submittedName>
        <fullName evidence="1">Unannotated protein</fullName>
    </submittedName>
</protein>
<organism evidence="1">
    <name type="scientific">freshwater metagenome</name>
    <dbReference type="NCBI Taxonomy" id="449393"/>
    <lineage>
        <taxon>unclassified sequences</taxon>
        <taxon>metagenomes</taxon>
        <taxon>ecological metagenomes</taxon>
    </lineage>
</organism>
<evidence type="ECO:0000313" key="1">
    <source>
        <dbReference type="EMBL" id="CAB4936359.1"/>
    </source>
</evidence>
<dbReference type="EMBL" id="CAFBLX010000552">
    <property type="protein sequence ID" value="CAB4936359.1"/>
    <property type="molecule type" value="Genomic_DNA"/>
</dbReference>
<accession>A0A6J7IZS0</accession>
<gene>
    <name evidence="1" type="ORF">UFOPK3472_04392</name>
</gene>
<sequence>MPSDRKLIFEVALPPYWAPGSMTSRAPTIGSAELDTIACALPRSSEKFRPNLASTSTVMNAAPAMSRTALMICTHVVPFIPPMSTYAIISTPTMAITMDCPVRSEMSSSSATSPPAPAI</sequence>
<dbReference type="AlphaFoldDB" id="A0A6J7IZS0"/>